<dbReference type="InterPro" id="IPR052926">
    <property type="entry name" value="Metallo-beta-lactamase_dom"/>
</dbReference>
<organism evidence="2 3">
    <name type="scientific">Candidatus Roizmanbacteria bacterium CG23_combo_of_CG06-09_8_20_14_all_35_49</name>
    <dbReference type="NCBI Taxonomy" id="1974863"/>
    <lineage>
        <taxon>Bacteria</taxon>
        <taxon>Candidatus Roizmaniibacteriota</taxon>
    </lineage>
</organism>
<comment type="caution">
    <text evidence="2">The sequence shown here is derived from an EMBL/GenBank/DDBJ whole genome shotgun (WGS) entry which is preliminary data.</text>
</comment>
<dbReference type="Pfam" id="PF00753">
    <property type="entry name" value="Lactamase_B"/>
    <property type="match status" value="1"/>
</dbReference>
<dbReference type="InterPro" id="IPR041712">
    <property type="entry name" value="DHPS-like_MBL-fold"/>
</dbReference>
<dbReference type="AlphaFoldDB" id="A0A2G9Y7L0"/>
<dbReference type="GO" id="GO:0016740">
    <property type="term" value="F:transferase activity"/>
    <property type="evidence" value="ECO:0007669"/>
    <property type="project" value="TreeGrafter"/>
</dbReference>
<dbReference type="GO" id="GO:0016787">
    <property type="term" value="F:hydrolase activity"/>
    <property type="evidence" value="ECO:0007669"/>
    <property type="project" value="UniProtKB-KW"/>
</dbReference>
<dbReference type="InterPro" id="IPR036866">
    <property type="entry name" value="RibonucZ/Hydroxyglut_hydro"/>
</dbReference>
<dbReference type="EMBL" id="PCRE01000015">
    <property type="protein sequence ID" value="PIP15225.1"/>
    <property type="molecule type" value="Genomic_DNA"/>
</dbReference>
<feature type="domain" description="Metallo-beta-lactamase" evidence="1">
    <location>
        <begin position="39"/>
        <end position="109"/>
    </location>
</feature>
<proteinExistence type="predicted"/>
<keyword evidence="2" id="KW-0378">Hydrolase</keyword>
<dbReference type="SUPFAM" id="SSF56281">
    <property type="entry name" value="Metallo-hydrolase/oxidoreductase"/>
    <property type="match status" value="1"/>
</dbReference>
<sequence length="176" mass="19364">MKKTKIILTTVYNNYQYHPQLKTGWGFSCLVNQSSEGKGGFNILFDTGADSEALLFNMKKMTLNPKNIDFVFISHLHEDHTCGLSGILEIKPNLRVYKPESFSGPSQIVDGVWTTGPLGREIVEQSLIISSEKGLVVITGCAHPGVVNIVKKIKKIFPQESIYLVLGGFHLGGALD</sequence>
<reference evidence="2 3" key="1">
    <citation type="submission" date="2017-09" db="EMBL/GenBank/DDBJ databases">
        <title>Depth-based differentiation of microbial function through sediment-hosted aquifers and enrichment of novel symbionts in the deep terrestrial subsurface.</title>
        <authorList>
            <person name="Probst A.J."/>
            <person name="Ladd B."/>
            <person name="Jarett J.K."/>
            <person name="Geller-Mcgrath D.E."/>
            <person name="Sieber C.M."/>
            <person name="Emerson J.B."/>
            <person name="Anantharaman K."/>
            <person name="Thomas B.C."/>
            <person name="Malmstrom R."/>
            <person name="Stieglmeier M."/>
            <person name="Klingl A."/>
            <person name="Woyke T."/>
            <person name="Ryan C.M."/>
            <person name="Banfield J.F."/>
        </authorList>
    </citation>
    <scope>NUCLEOTIDE SEQUENCE [LARGE SCALE GENOMIC DNA]</scope>
    <source>
        <strain evidence="2">CG23_combo_of_CG06-09_8_20_14_all_35_49</strain>
    </source>
</reference>
<name>A0A2G9Y7L0_9BACT</name>
<evidence type="ECO:0000313" key="2">
    <source>
        <dbReference type="EMBL" id="PIP15225.1"/>
    </source>
</evidence>
<dbReference type="Proteomes" id="UP000231025">
    <property type="component" value="Unassembled WGS sequence"/>
</dbReference>
<accession>A0A2G9Y7L0</accession>
<dbReference type="Gene3D" id="3.60.15.10">
    <property type="entry name" value="Ribonuclease Z/Hydroxyacylglutathione hydrolase-like"/>
    <property type="match status" value="2"/>
</dbReference>
<evidence type="ECO:0000313" key="3">
    <source>
        <dbReference type="Proteomes" id="UP000231025"/>
    </source>
</evidence>
<gene>
    <name evidence="2" type="ORF">COX47_01245</name>
</gene>
<protein>
    <submittedName>
        <fullName evidence="2">MBL fold metallo-hydrolase</fullName>
    </submittedName>
</protein>
<dbReference type="PANTHER" id="PTHR13754">
    <property type="entry name" value="METALLO-BETA-LACTAMASE SUPERFAMILY PROTEIN"/>
    <property type="match status" value="1"/>
</dbReference>
<dbReference type="InterPro" id="IPR001279">
    <property type="entry name" value="Metallo-B-lactamas"/>
</dbReference>
<evidence type="ECO:0000259" key="1">
    <source>
        <dbReference type="Pfam" id="PF00753"/>
    </source>
</evidence>
<dbReference type="CDD" id="cd07713">
    <property type="entry name" value="DHPS-like_MBL-fold"/>
    <property type="match status" value="1"/>
</dbReference>
<dbReference type="PANTHER" id="PTHR13754:SF13">
    <property type="entry name" value="METALLO-BETA-LACTAMASE SUPERFAMILY PROTEIN (AFU_ORTHOLOGUE AFUA_3G07630)"/>
    <property type="match status" value="1"/>
</dbReference>
<feature type="non-terminal residue" evidence="2">
    <location>
        <position position="176"/>
    </location>
</feature>